<feature type="region of interest" description="Disordered" evidence="1">
    <location>
        <begin position="181"/>
        <end position="200"/>
    </location>
</feature>
<feature type="compositionally biased region" description="Basic and acidic residues" evidence="1">
    <location>
        <begin position="85"/>
        <end position="94"/>
    </location>
</feature>
<feature type="compositionally biased region" description="Polar residues" evidence="1">
    <location>
        <begin position="33"/>
        <end position="71"/>
    </location>
</feature>
<protein>
    <submittedName>
        <fullName evidence="2">Uncharacterized protein</fullName>
    </submittedName>
</protein>
<reference evidence="2" key="1">
    <citation type="submission" date="2023-01" db="EMBL/GenBank/DDBJ databases">
        <title>Genome assembly of the deep-sea coral Lophelia pertusa.</title>
        <authorList>
            <person name="Herrera S."/>
            <person name="Cordes E."/>
        </authorList>
    </citation>
    <scope>NUCLEOTIDE SEQUENCE</scope>
    <source>
        <strain evidence="2">USNM1676648</strain>
        <tissue evidence="2">Polyp</tissue>
    </source>
</reference>
<dbReference type="AlphaFoldDB" id="A0A9X0D8X4"/>
<feature type="compositionally biased region" description="Basic and acidic residues" evidence="1">
    <location>
        <begin position="183"/>
        <end position="200"/>
    </location>
</feature>
<proteinExistence type="predicted"/>
<organism evidence="2 3">
    <name type="scientific">Desmophyllum pertusum</name>
    <dbReference type="NCBI Taxonomy" id="174260"/>
    <lineage>
        <taxon>Eukaryota</taxon>
        <taxon>Metazoa</taxon>
        <taxon>Cnidaria</taxon>
        <taxon>Anthozoa</taxon>
        <taxon>Hexacorallia</taxon>
        <taxon>Scleractinia</taxon>
        <taxon>Caryophylliina</taxon>
        <taxon>Caryophylliidae</taxon>
        <taxon>Desmophyllum</taxon>
    </lineage>
</organism>
<gene>
    <name evidence="2" type="ORF">OS493_020185</name>
</gene>
<feature type="compositionally biased region" description="Polar residues" evidence="1">
    <location>
        <begin position="96"/>
        <end position="107"/>
    </location>
</feature>
<dbReference type="EMBL" id="MU825408">
    <property type="protein sequence ID" value="KAJ7391155.1"/>
    <property type="molecule type" value="Genomic_DNA"/>
</dbReference>
<comment type="caution">
    <text evidence="2">The sequence shown here is derived from an EMBL/GenBank/DDBJ whole genome shotgun (WGS) entry which is preliminary data.</text>
</comment>
<evidence type="ECO:0000256" key="1">
    <source>
        <dbReference type="SAM" id="MobiDB-lite"/>
    </source>
</evidence>
<feature type="compositionally biased region" description="Basic and acidic residues" evidence="1">
    <location>
        <begin position="216"/>
        <end position="240"/>
    </location>
</feature>
<accession>A0A9X0D8X4</accession>
<sequence>MLVSQKQLITVRPHCQCRQRVVHRKVMLVSETANNSKTALSTSPKSGAQKNDASVTETANNSKTALSTSPKSGAEKNDASVTEKSGAEKDDASITEKASNTTVEKENTTAIKQKSVKVDFGTQSMKSMIGIIKVKTKPTDSSPSNESVVKDEKAALLNANEGVAKKEIPLTLWMCPRSKKFDRKTSVESKSSEEISVTEKETVLTNDLEANANAKVKNEEKMDMKATDADTPEKMKQAIN</sequence>
<dbReference type="Proteomes" id="UP001163046">
    <property type="component" value="Unassembled WGS sequence"/>
</dbReference>
<name>A0A9X0D8X4_9CNID</name>
<evidence type="ECO:0000313" key="3">
    <source>
        <dbReference type="Proteomes" id="UP001163046"/>
    </source>
</evidence>
<keyword evidence="3" id="KW-1185">Reference proteome</keyword>
<feature type="region of interest" description="Disordered" evidence="1">
    <location>
        <begin position="209"/>
        <end position="240"/>
    </location>
</feature>
<evidence type="ECO:0000313" key="2">
    <source>
        <dbReference type="EMBL" id="KAJ7391155.1"/>
    </source>
</evidence>
<feature type="region of interest" description="Disordered" evidence="1">
    <location>
        <begin position="33"/>
        <end position="107"/>
    </location>
</feature>